<dbReference type="InterPro" id="IPR005828">
    <property type="entry name" value="MFS_sugar_transport-like"/>
</dbReference>
<dbReference type="PANTHER" id="PTHR42910:SF1">
    <property type="entry name" value="MAJOR FACILITATOR SUPERFAMILY (MFS) PROFILE DOMAIN-CONTAINING PROTEIN"/>
    <property type="match status" value="1"/>
</dbReference>
<evidence type="ECO:0000256" key="5">
    <source>
        <dbReference type="SAM" id="Phobius"/>
    </source>
</evidence>
<dbReference type="PROSITE" id="PS50850">
    <property type="entry name" value="MFS"/>
    <property type="match status" value="1"/>
</dbReference>
<dbReference type="InterPro" id="IPR011701">
    <property type="entry name" value="MFS"/>
</dbReference>
<comment type="caution">
    <text evidence="7">The sequence shown here is derived from an EMBL/GenBank/DDBJ whole genome shotgun (WGS) entry which is preliminary data.</text>
</comment>
<dbReference type="Proteomes" id="UP001226691">
    <property type="component" value="Unassembled WGS sequence"/>
</dbReference>
<dbReference type="Pfam" id="PF00083">
    <property type="entry name" value="Sugar_tr"/>
    <property type="match status" value="1"/>
</dbReference>
<protein>
    <submittedName>
        <fullName evidence="7">MFS family arabinose efflux permease</fullName>
    </submittedName>
</protein>
<feature type="transmembrane region" description="Helical" evidence="5">
    <location>
        <begin position="247"/>
        <end position="266"/>
    </location>
</feature>
<reference evidence="7 8" key="1">
    <citation type="submission" date="2023-07" db="EMBL/GenBank/DDBJ databases">
        <title>Functional and genomic diversity of the sorghum phyllosphere microbiome.</title>
        <authorList>
            <person name="Shade A."/>
        </authorList>
    </citation>
    <scope>NUCLEOTIDE SEQUENCE [LARGE SCALE GENOMIC DNA]</scope>
    <source>
        <strain evidence="7 8">SORGH_AS_1207</strain>
    </source>
</reference>
<dbReference type="EMBL" id="JAUTBF010000001">
    <property type="protein sequence ID" value="MDQ1122576.1"/>
    <property type="molecule type" value="Genomic_DNA"/>
</dbReference>
<dbReference type="InterPro" id="IPR020846">
    <property type="entry name" value="MFS_dom"/>
</dbReference>
<keyword evidence="4 5" id="KW-0472">Membrane</keyword>
<dbReference type="InterPro" id="IPR036259">
    <property type="entry name" value="MFS_trans_sf"/>
</dbReference>
<feature type="transmembrane region" description="Helical" evidence="5">
    <location>
        <begin position="135"/>
        <end position="152"/>
    </location>
</feature>
<feature type="transmembrane region" description="Helical" evidence="5">
    <location>
        <begin position="48"/>
        <end position="69"/>
    </location>
</feature>
<dbReference type="Pfam" id="PF07690">
    <property type="entry name" value="MFS_1"/>
    <property type="match status" value="1"/>
</dbReference>
<keyword evidence="2 5" id="KW-0812">Transmembrane</keyword>
<keyword evidence="8" id="KW-1185">Reference proteome</keyword>
<evidence type="ECO:0000256" key="2">
    <source>
        <dbReference type="ARBA" id="ARBA00022692"/>
    </source>
</evidence>
<feature type="transmembrane region" description="Helical" evidence="5">
    <location>
        <begin position="278"/>
        <end position="297"/>
    </location>
</feature>
<feature type="transmembrane region" description="Helical" evidence="5">
    <location>
        <begin position="341"/>
        <end position="358"/>
    </location>
</feature>
<gene>
    <name evidence="7" type="ORF">QE412_001149</name>
</gene>
<feature type="domain" description="Major facilitator superfamily (MFS) profile" evidence="6">
    <location>
        <begin position="11"/>
        <end position="387"/>
    </location>
</feature>
<evidence type="ECO:0000313" key="8">
    <source>
        <dbReference type="Proteomes" id="UP001226691"/>
    </source>
</evidence>
<dbReference type="SUPFAM" id="SSF103473">
    <property type="entry name" value="MFS general substrate transporter"/>
    <property type="match status" value="1"/>
</dbReference>
<evidence type="ECO:0000313" key="7">
    <source>
        <dbReference type="EMBL" id="MDQ1122576.1"/>
    </source>
</evidence>
<evidence type="ECO:0000256" key="1">
    <source>
        <dbReference type="ARBA" id="ARBA00004651"/>
    </source>
</evidence>
<evidence type="ECO:0000259" key="6">
    <source>
        <dbReference type="PROSITE" id="PS50850"/>
    </source>
</evidence>
<name>A0ABU0TSC1_MICTR</name>
<evidence type="ECO:0000256" key="3">
    <source>
        <dbReference type="ARBA" id="ARBA00022989"/>
    </source>
</evidence>
<feature type="transmembrane region" description="Helical" evidence="5">
    <location>
        <begin position="76"/>
        <end position="94"/>
    </location>
</feature>
<sequence>MTAAERLSRTAVVVLAVAAGAAIANDYALQPAVGAIAVSMDATTARIAQAVAAAFAGYLAGLVLLVPLADRVSARTLLSAQLAALAGCLALAAASSTPAMLTVSLVLVGAATTVAAQSSAIVGRLAPPENRGAQLGTVSAGISAGLLLSRFVGGTLSDLVGWRGALLCLAVLLVACAALVVAVVPRSSPRAPTPYLAALLGLPRLLRQHAMLRRATATGMLWFFSFNLVWVALAVELAEPPFSLSPSAIGLYGLVGALGLVVTRVAGQLADRFGSARVIAVSLAVTAASALVLTLTLGQPVPTALALATFDAGCFAAQVANQSRVVALDPARSGSLNAAYLTLYYAAGAVGAGIAGAIVTAGGWPAATLTAAVATAGGTLLSRASRR</sequence>
<keyword evidence="3 5" id="KW-1133">Transmembrane helix</keyword>
<feature type="transmembrane region" description="Helical" evidence="5">
    <location>
        <begin position="164"/>
        <end position="184"/>
    </location>
</feature>
<proteinExistence type="predicted"/>
<accession>A0ABU0TSC1</accession>
<dbReference type="Gene3D" id="1.20.1250.20">
    <property type="entry name" value="MFS general substrate transporter like domains"/>
    <property type="match status" value="1"/>
</dbReference>
<evidence type="ECO:0000256" key="4">
    <source>
        <dbReference type="ARBA" id="ARBA00023136"/>
    </source>
</evidence>
<dbReference type="PANTHER" id="PTHR42910">
    <property type="entry name" value="TRANSPORTER SCO4007-RELATED"/>
    <property type="match status" value="1"/>
</dbReference>
<comment type="subcellular location">
    <subcellularLocation>
        <location evidence="1">Cell membrane</location>
        <topology evidence="1">Multi-pass membrane protein</topology>
    </subcellularLocation>
</comment>
<feature type="transmembrane region" description="Helical" evidence="5">
    <location>
        <begin position="100"/>
        <end position="123"/>
    </location>
</feature>
<organism evidence="7 8">
    <name type="scientific">Microbacterium trichothecenolyticum</name>
    <name type="common">Aureobacterium trichothecenolyticum</name>
    <dbReference type="NCBI Taxonomy" id="69370"/>
    <lineage>
        <taxon>Bacteria</taxon>
        <taxon>Bacillati</taxon>
        <taxon>Actinomycetota</taxon>
        <taxon>Actinomycetes</taxon>
        <taxon>Micrococcales</taxon>
        <taxon>Microbacteriaceae</taxon>
        <taxon>Microbacterium</taxon>
    </lineage>
</organism>
<feature type="transmembrane region" description="Helical" evidence="5">
    <location>
        <begin position="215"/>
        <end position="235"/>
    </location>
</feature>
<dbReference type="RefSeq" id="WP_307481118.1">
    <property type="nucleotide sequence ID" value="NZ_JAUTBF010000001.1"/>
</dbReference>